<dbReference type="AlphaFoldDB" id="A0A4R4W4G0"/>
<accession>A0A4R4W4G0</accession>
<keyword evidence="2" id="KW-0732">Signal</keyword>
<name>A0A4R4W4G0_9ACTN</name>
<feature type="compositionally biased region" description="Pro residues" evidence="1">
    <location>
        <begin position="45"/>
        <end position="55"/>
    </location>
</feature>
<reference evidence="3 4" key="1">
    <citation type="submission" date="2019-02" db="EMBL/GenBank/DDBJ databases">
        <title>Draft genome sequences of novel Actinobacteria.</title>
        <authorList>
            <person name="Sahin N."/>
            <person name="Ay H."/>
            <person name="Saygin H."/>
        </authorList>
    </citation>
    <scope>NUCLEOTIDE SEQUENCE [LARGE SCALE GENOMIC DNA]</scope>
    <source>
        <strain evidence="3 4">16K104</strain>
    </source>
</reference>
<sequence>MRAITATVAIVAAGTFTAAATTLPATGSPVLDDHPGLIAELFPDDAPPTPTPPAVPTGDLQAGPAYAPACRSP</sequence>
<evidence type="ECO:0000256" key="1">
    <source>
        <dbReference type="SAM" id="MobiDB-lite"/>
    </source>
</evidence>
<feature type="chain" id="PRO_5038799137" evidence="2">
    <location>
        <begin position="21"/>
        <end position="73"/>
    </location>
</feature>
<dbReference type="Proteomes" id="UP000295172">
    <property type="component" value="Unassembled WGS sequence"/>
</dbReference>
<evidence type="ECO:0000313" key="4">
    <source>
        <dbReference type="Proteomes" id="UP000295172"/>
    </source>
</evidence>
<evidence type="ECO:0000256" key="2">
    <source>
        <dbReference type="SAM" id="SignalP"/>
    </source>
</evidence>
<dbReference type="EMBL" id="SMKR01000265">
    <property type="protein sequence ID" value="TDD13479.1"/>
    <property type="molecule type" value="Genomic_DNA"/>
</dbReference>
<proteinExistence type="predicted"/>
<feature type="non-terminal residue" evidence="3">
    <location>
        <position position="73"/>
    </location>
</feature>
<evidence type="ECO:0000313" key="3">
    <source>
        <dbReference type="EMBL" id="TDD13479.1"/>
    </source>
</evidence>
<comment type="caution">
    <text evidence="3">The sequence shown here is derived from an EMBL/GenBank/DDBJ whole genome shotgun (WGS) entry which is preliminary data.</text>
</comment>
<organism evidence="3 4">
    <name type="scientific">Kribbella turkmenica</name>
    <dbReference type="NCBI Taxonomy" id="2530375"/>
    <lineage>
        <taxon>Bacteria</taxon>
        <taxon>Bacillati</taxon>
        <taxon>Actinomycetota</taxon>
        <taxon>Actinomycetes</taxon>
        <taxon>Propionibacteriales</taxon>
        <taxon>Kribbellaceae</taxon>
        <taxon>Kribbella</taxon>
    </lineage>
</organism>
<feature type="region of interest" description="Disordered" evidence="1">
    <location>
        <begin position="44"/>
        <end position="73"/>
    </location>
</feature>
<feature type="signal peptide" evidence="2">
    <location>
        <begin position="1"/>
        <end position="20"/>
    </location>
</feature>
<gene>
    <name evidence="3" type="ORF">E1218_34425</name>
</gene>
<protein>
    <submittedName>
        <fullName evidence="3">Uncharacterized protein</fullName>
    </submittedName>
</protein>
<keyword evidence="4" id="KW-1185">Reference proteome</keyword>